<proteinExistence type="predicted"/>
<dbReference type="AlphaFoldDB" id="A0AAN9E4P7"/>
<reference evidence="1 2" key="1">
    <citation type="submission" date="2024-01" db="EMBL/GenBank/DDBJ databases">
        <title>The genomes of 5 underutilized Papilionoideae crops provide insights into root nodulation and disease resistanc.</title>
        <authorList>
            <person name="Yuan L."/>
        </authorList>
    </citation>
    <scope>NUCLEOTIDE SEQUENCE [LARGE SCALE GENOMIC DNA]</scope>
    <source>
        <strain evidence="1">ZHUSHIDOU_FW_LH</strain>
        <tissue evidence="1">Leaf</tissue>
    </source>
</reference>
<gene>
    <name evidence="1" type="ORF">RIF29_39977</name>
</gene>
<organism evidence="1 2">
    <name type="scientific">Crotalaria pallida</name>
    <name type="common">Smooth rattlebox</name>
    <name type="synonym">Crotalaria striata</name>
    <dbReference type="NCBI Taxonomy" id="3830"/>
    <lineage>
        <taxon>Eukaryota</taxon>
        <taxon>Viridiplantae</taxon>
        <taxon>Streptophyta</taxon>
        <taxon>Embryophyta</taxon>
        <taxon>Tracheophyta</taxon>
        <taxon>Spermatophyta</taxon>
        <taxon>Magnoliopsida</taxon>
        <taxon>eudicotyledons</taxon>
        <taxon>Gunneridae</taxon>
        <taxon>Pentapetalae</taxon>
        <taxon>rosids</taxon>
        <taxon>fabids</taxon>
        <taxon>Fabales</taxon>
        <taxon>Fabaceae</taxon>
        <taxon>Papilionoideae</taxon>
        <taxon>50 kb inversion clade</taxon>
        <taxon>genistoids sensu lato</taxon>
        <taxon>core genistoids</taxon>
        <taxon>Crotalarieae</taxon>
        <taxon>Crotalaria</taxon>
    </lineage>
</organism>
<dbReference type="Proteomes" id="UP001372338">
    <property type="component" value="Unassembled WGS sequence"/>
</dbReference>
<keyword evidence="2" id="KW-1185">Reference proteome</keyword>
<accession>A0AAN9E4P7</accession>
<dbReference type="EMBL" id="JAYWIO010000008">
    <property type="protein sequence ID" value="KAK7245142.1"/>
    <property type="molecule type" value="Genomic_DNA"/>
</dbReference>
<protein>
    <submittedName>
        <fullName evidence="1">Uncharacterized protein</fullName>
    </submittedName>
</protein>
<sequence length="79" mass="9138">MLILVKDVPTGSLVYSRISMPLMALREDVKGEFSLSTSCNYKTAVIRMLISDYRNNVKLVHGDRYFGIAYKPHYLFCWT</sequence>
<name>A0AAN9E4P7_CROPI</name>
<comment type="caution">
    <text evidence="1">The sequence shown here is derived from an EMBL/GenBank/DDBJ whole genome shotgun (WGS) entry which is preliminary data.</text>
</comment>
<evidence type="ECO:0000313" key="2">
    <source>
        <dbReference type="Proteomes" id="UP001372338"/>
    </source>
</evidence>
<evidence type="ECO:0000313" key="1">
    <source>
        <dbReference type="EMBL" id="KAK7245142.1"/>
    </source>
</evidence>